<name>A0A562VP28_9BACT</name>
<dbReference type="PANTHER" id="PTHR30538">
    <property type="entry name" value="LYSINE 2,3-AMINOMUTASE-RELATED"/>
    <property type="match status" value="1"/>
</dbReference>
<comment type="similarity">
    <text evidence="3">Belongs to the radical SAM superfamily. KamA family.</text>
</comment>
<keyword evidence="6 11" id="KW-0479">Metal-binding</keyword>
<dbReference type="InterPro" id="IPR058240">
    <property type="entry name" value="rSAM_sf"/>
</dbReference>
<dbReference type="EMBL" id="VLLN01000007">
    <property type="protein sequence ID" value="TWJ19655.1"/>
    <property type="molecule type" value="Genomic_DNA"/>
</dbReference>
<sequence length="346" mass="38371">MAQKGWTKSLAGSITEPAELAERFGIDPEPLQAVAARYPLRITPYYLGLVREVGDPIWRQCVPDPVELDDAGLAADPLAEEALSPVPGLIHRYPDRVVWLVSNACAVYCRFCMRKRQVGCGEARVCARTDDALHYLRGHPEIRDVILSGGDPLLLTDDRLADLLARIRQVPHIEIVRIGTRIPVTLPERITAGFCRLLQRFHPVYLNLHFNHPLELTDQAAAACGRLADAGVPLGNQTVLLKGVNDDPATMTGLMQRLLASRVRPYYLHHPDLVAGTAHFRPSVRTGMALMEKLRGHTSGLANPYYVIDLPGGKGKVPILPEYGRWEGDTLLLRTYQGETVSYRDI</sequence>
<feature type="binding site" evidence="11">
    <location>
        <position position="105"/>
    </location>
    <ligand>
        <name>[4Fe-4S] cluster</name>
        <dbReference type="ChEBI" id="CHEBI:49883"/>
        <note>4Fe-4S-S-AdoMet</note>
    </ligand>
</feature>
<dbReference type="InterPro" id="IPR025895">
    <property type="entry name" value="LAM_C_dom"/>
</dbReference>
<dbReference type="PANTHER" id="PTHR30538:SF1">
    <property type="entry name" value="L-LYSINE 2,3-AMINOMUTASE"/>
    <property type="match status" value="1"/>
</dbReference>
<keyword evidence="9 11" id="KW-0411">Iron-sulfur</keyword>
<keyword evidence="15" id="KW-1185">Reference proteome</keyword>
<dbReference type="RefSeq" id="WP_145020817.1">
    <property type="nucleotide sequence ID" value="NZ_VLLN01000007.1"/>
</dbReference>
<dbReference type="NCBIfam" id="TIGR00238">
    <property type="entry name" value="KamA family radical SAM protein"/>
    <property type="match status" value="1"/>
</dbReference>
<evidence type="ECO:0000256" key="1">
    <source>
        <dbReference type="ARBA" id="ARBA00001933"/>
    </source>
</evidence>
<evidence type="ECO:0000256" key="12">
    <source>
        <dbReference type="PIRSR" id="PIRSR603739-50"/>
    </source>
</evidence>
<dbReference type="SFLD" id="SFLDG01070">
    <property type="entry name" value="PLP-dependent"/>
    <property type="match status" value="1"/>
</dbReference>
<dbReference type="SFLD" id="SFLDS00029">
    <property type="entry name" value="Radical_SAM"/>
    <property type="match status" value="1"/>
</dbReference>
<dbReference type="InterPro" id="IPR003739">
    <property type="entry name" value="Lys_aminomutase/Glu_NH3_mut"/>
</dbReference>
<evidence type="ECO:0000256" key="10">
    <source>
        <dbReference type="ARBA" id="ARBA00023235"/>
    </source>
</evidence>
<keyword evidence="5" id="KW-0949">S-adenosyl-L-methionine</keyword>
<dbReference type="OrthoDB" id="9768064at2"/>
<dbReference type="PROSITE" id="PS51918">
    <property type="entry name" value="RADICAL_SAM"/>
    <property type="match status" value="1"/>
</dbReference>
<evidence type="ECO:0000256" key="9">
    <source>
        <dbReference type="ARBA" id="ARBA00023014"/>
    </source>
</evidence>
<dbReference type="Pfam" id="PF12544">
    <property type="entry name" value="LAM_C"/>
    <property type="match status" value="1"/>
</dbReference>
<evidence type="ECO:0000259" key="13">
    <source>
        <dbReference type="PROSITE" id="PS51918"/>
    </source>
</evidence>
<comment type="caution">
    <text evidence="14">The sequence shown here is derived from an EMBL/GenBank/DDBJ whole genome shotgun (WGS) entry which is preliminary data.</text>
</comment>
<dbReference type="SUPFAM" id="SSF102114">
    <property type="entry name" value="Radical SAM enzymes"/>
    <property type="match status" value="1"/>
</dbReference>
<evidence type="ECO:0000256" key="3">
    <source>
        <dbReference type="ARBA" id="ARBA00008703"/>
    </source>
</evidence>
<evidence type="ECO:0000256" key="7">
    <source>
        <dbReference type="ARBA" id="ARBA00022898"/>
    </source>
</evidence>
<dbReference type="Pfam" id="PF04055">
    <property type="entry name" value="Radical_SAM"/>
    <property type="match status" value="1"/>
</dbReference>
<feature type="domain" description="Radical SAM core" evidence="13">
    <location>
        <begin position="91"/>
        <end position="297"/>
    </location>
</feature>
<feature type="modified residue" description="N6-(pyridoxal phosphate)lysine" evidence="12">
    <location>
        <position position="316"/>
    </location>
</feature>
<accession>A0A562VP28</accession>
<evidence type="ECO:0000256" key="5">
    <source>
        <dbReference type="ARBA" id="ARBA00022691"/>
    </source>
</evidence>
<feature type="binding site" evidence="11">
    <location>
        <position position="112"/>
    </location>
    <ligand>
        <name>[4Fe-4S] cluster</name>
        <dbReference type="ChEBI" id="CHEBI:49883"/>
        <note>4Fe-4S-S-AdoMet</note>
    </ligand>
</feature>
<dbReference type="GO" id="GO:0046872">
    <property type="term" value="F:metal ion binding"/>
    <property type="evidence" value="ECO:0007669"/>
    <property type="project" value="UniProtKB-KW"/>
</dbReference>
<comment type="cofactor">
    <cofactor evidence="2">
        <name>[4Fe-4S] cluster</name>
        <dbReference type="ChEBI" id="CHEBI:49883"/>
    </cofactor>
</comment>
<dbReference type="GO" id="GO:0016853">
    <property type="term" value="F:isomerase activity"/>
    <property type="evidence" value="ECO:0007669"/>
    <property type="project" value="UniProtKB-KW"/>
</dbReference>
<evidence type="ECO:0000256" key="4">
    <source>
        <dbReference type="ARBA" id="ARBA00022485"/>
    </source>
</evidence>
<dbReference type="CDD" id="cd01335">
    <property type="entry name" value="Radical_SAM"/>
    <property type="match status" value="1"/>
</dbReference>
<keyword evidence="8" id="KW-0408">Iron</keyword>
<keyword evidence="4 11" id="KW-0004">4Fe-4S</keyword>
<organism evidence="14 15">
    <name type="scientific">Geobacter argillaceus</name>
    <dbReference type="NCBI Taxonomy" id="345631"/>
    <lineage>
        <taxon>Bacteria</taxon>
        <taxon>Pseudomonadati</taxon>
        <taxon>Thermodesulfobacteriota</taxon>
        <taxon>Desulfuromonadia</taxon>
        <taxon>Geobacterales</taxon>
        <taxon>Geobacteraceae</taxon>
        <taxon>Geobacter</taxon>
    </lineage>
</organism>
<dbReference type="Gene3D" id="3.20.20.70">
    <property type="entry name" value="Aldolase class I"/>
    <property type="match status" value="1"/>
</dbReference>
<reference evidence="14 15" key="1">
    <citation type="submission" date="2019-07" db="EMBL/GenBank/DDBJ databases">
        <title>Genomic Encyclopedia of Archaeal and Bacterial Type Strains, Phase II (KMG-II): from individual species to whole genera.</title>
        <authorList>
            <person name="Goeker M."/>
        </authorList>
    </citation>
    <scope>NUCLEOTIDE SEQUENCE [LARGE SCALE GENOMIC DNA]</scope>
    <source>
        <strain evidence="14 15">ATCC BAA-1139</strain>
    </source>
</reference>
<dbReference type="InterPro" id="IPR013785">
    <property type="entry name" value="Aldolase_TIM"/>
</dbReference>
<comment type="cofactor">
    <cofactor evidence="1 12">
        <name>pyridoxal 5'-phosphate</name>
        <dbReference type="ChEBI" id="CHEBI:597326"/>
    </cofactor>
</comment>
<evidence type="ECO:0000256" key="6">
    <source>
        <dbReference type="ARBA" id="ARBA00022723"/>
    </source>
</evidence>
<feature type="binding site" evidence="11">
    <location>
        <position position="109"/>
    </location>
    <ligand>
        <name>[4Fe-4S] cluster</name>
        <dbReference type="ChEBI" id="CHEBI:49883"/>
        <note>4Fe-4S-S-AdoMet</note>
    </ligand>
</feature>
<proteinExistence type="inferred from homology"/>
<evidence type="ECO:0000256" key="8">
    <source>
        <dbReference type="ARBA" id="ARBA00023004"/>
    </source>
</evidence>
<dbReference type="AlphaFoldDB" id="A0A562VP28"/>
<evidence type="ECO:0000256" key="11">
    <source>
        <dbReference type="PIRSR" id="PIRSR004911-1"/>
    </source>
</evidence>
<gene>
    <name evidence="14" type="ORF">JN12_01455</name>
</gene>
<dbReference type="Proteomes" id="UP000319449">
    <property type="component" value="Unassembled WGS sequence"/>
</dbReference>
<evidence type="ECO:0000313" key="14">
    <source>
        <dbReference type="EMBL" id="TWJ19655.1"/>
    </source>
</evidence>
<dbReference type="InterPro" id="IPR007197">
    <property type="entry name" value="rSAM"/>
</dbReference>
<evidence type="ECO:0000313" key="15">
    <source>
        <dbReference type="Proteomes" id="UP000319449"/>
    </source>
</evidence>
<dbReference type="GO" id="GO:0051539">
    <property type="term" value="F:4 iron, 4 sulfur cluster binding"/>
    <property type="evidence" value="ECO:0007669"/>
    <property type="project" value="UniProtKB-KW"/>
</dbReference>
<protein>
    <submittedName>
        <fullName evidence="14">L-lysine 2,3-aminomutase</fullName>
    </submittedName>
</protein>
<keyword evidence="7 12" id="KW-0663">Pyridoxal phosphate</keyword>
<dbReference type="PIRSF" id="PIRSF004911">
    <property type="entry name" value="DUF160"/>
    <property type="match status" value="1"/>
</dbReference>
<evidence type="ECO:0000256" key="2">
    <source>
        <dbReference type="ARBA" id="ARBA00001966"/>
    </source>
</evidence>
<keyword evidence="10" id="KW-0413">Isomerase</keyword>